<evidence type="ECO:0000313" key="5">
    <source>
        <dbReference type="Proteomes" id="UP000515153"/>
    </source>
</evidence>
<name>A0A6P8BBY8_PYRGI</name>
<dbReference type="InterPro" id="IPR013892">
    <property type="entry name" value="Cyt_c_biogenesis_Cmc1-like"/>
</dbReference>
<dbReference type="GO" id="GO:0005743">
    <property type="term" value="C:mitochondrial inner membrane"/>
    <property type="evidence" value="ECO:0007669"/>
    <property type="project" value="UniProtKB-SubCell"/>
</dbReference>
<keyword evidence="2" id="KW-1015">Disulfide bond</keyword>
<protein>
    <recommendedName>
        <fullName evidence="3">COX assembly mitochondrial protein</fullName>
    </recommendedName>
</protein>
<keyword evidence="3" id="KW-0472">Membrane</keyword>
<sequence>MATNSPTGPDVPVVSNQRQTAAVPSRNPLPLSASQEAQVREVYYKRVRALCAPEIKVWIRLLNKTAFADCAIGRTFSIPFACRAQHRAMNNCMKMQATEENHDLAREEWFASRMERQKEKEAKARRKLEQERFHREWWGLPDRDAEELRAEEEKLKRAERVGGMAARDRARIPVKKDEDR</sequence>
<evidence type="ECO:0000256" key="2">
    <source>
        <dbReference type="ARBA" id="ARBA00023157"/>
    </source>
</evidence>
<feature type="region of interest" description="Disordered" evidence="4">
    <location>
        <begin position="1"/>
        <end position="29"/>
    </location>
</feature>
<accession>A0A6P8BBY8</accession>
<feature type="region of interest" description="Disordered" evidence="4">
    <location>
        <begin position="159"/>
        <end position="180"/>
    </location>
</feature>
<keyword evidence="3" id="KW-0496">Mitochondrion</keyword>
<gene>
    <name evidence="6" type="ORF">PgNI_04239</name>
</gene>
<organism evidence="5 6">
    <name type="scientific">Pyricularia grisea</name>
    <name type="common">Crabgrass-specific blast fungus</name>
    <name type="synonym">Magnaporthe grisea</name>
    <dbReference type="NCBI Taxonomy" id="148305"/>
    <lineage>
        <taxon>Eukaryota</taxon>
        <taxon>Fungi</taxon>
        <taxon>Dikarya</taxon>
        <taxon>Ascomycota</taxon>
        <taxon>Pezizomycotina</taxon>
        <taxon>Sordariomycetes</taxon>
        <taxon>Sordariomycetidae</taxon>
        <taxon>Magnaporthales</taxon>
        <taxon>Pyriculariaceae</taxon>
        <taxon>Pyricularia</taxon>
    </lineage>
</organism>
<evidence type="ECO:0000256" key="1">
    <source>
        <dbReference type="ARBA" id="ARBA00007347"/>
    </source>
</evidence>
<comment type="similarity">
    <text evidence="1 3">Belongs to the CMC family.</text>
</comment>
<proteinExistence type="inferred from homology"/>
<dbReference type="PANTHER" id="PTHR22977">
    <property type="entry name" value="COX ASSEMBLY MITOCHONDRIAL PROTEIN"/>
    <property type="match status" value="1"/>
</dbReference>
<evidence type="ECO:0000256" key="3">
    <source>
        <dbReference type="RuleBase" id="RU364104"/>
    </source>
</evidence>
<dbReference type="PANTHER" id="PTHR22977:SF5">
    <property type="entry name" value="COX ASSEMBLY MITOCHONDRIAL PROTEIN HOMOLOG"/>
    <property type="match status" value="1"/>
</dbReference>
<reference evidence="6" key="3">
    <citation type="submission" date="2025-08" db="UniProtKB">
        <authorList>
            <consortium name="RefSeq"/>
        </authorList>
    </citation>
    <scope>IDENTIFICATION</scope>
    <source>
        <strain evidence="6">NI907</strain>
    </source>
</reference>
<reference evidence="6" key="2">
    <citation type="submission" date="2019-10" db="EMBL/GenBank/DDBJ databases">
        <authorList>
            <consortium name="NCBI Genome Project"/>
        </authorList>
    </citation>
    <scope>NUCLEOTIDE SEQUENCE</scope>
    <source>
        <strain evidence="6">NI907</strain>
    </source>
</reference>
<evidence type="ECO:0000256" key="4">
    <source>
        <dbReference type="SAM" id="MobiDB-lite"/>
    </source>
</evidence>
<dbReference type="AlphaFoldDB" id="A0A6P8BBY8"/>
<comment type="subcellular location">
    <subcellularLocation>
        <location evidence="3">Mitochondrion inner membrane</location>
    </subcellularLocation>
</comment>
<evidence type="ECO:0000313" key="6">
    <source>
        <dbReference type="RefSeq" id="XP_030984559.1"/>
    </source>
</evidence>
<reference evidence="6" key="1">
    <citation type="journal article" date="2019" name="Mol. Biol. Evol.">
        <title>Blast fungal genomes show frequent chromosomal changes, gene gains and losses, and effector gene turnover.</title>
        <authorList>
            <person name="Gomez Luciano L.B."/>
            <person name="Jason Tsai I."/>
            <person name="Chuma I."/>
            <person name="Tosa Y."/>
            <person name="Chen Y.H."/>
            <person name="Li J.Y."/>
            <person name="Li M.Y."/>
            <person name="Jade Lu M.Y."/>
            <person name="Nakayashiki H."/>
            <person name="Li W.H."/>
        </authorList>
    </citation>
    <scope>NUCLEOTIDE SEQUENCE</scope>
    <source>
        <strain evidence="6">NI907</strain>
    </source>
</reference>
<dbReference type="GeneID" id="41959199"/>
<dbReference type="KEGG" id="pgri:PgNI_04239"/>
<keyword evidence="3" id="KW-0999">Mitochondrion inner membrane</keyword>
<dbReference type="RefSeq" id="XP_030984559.1">
    <property type="nucleotide sequence ID" value="XM_031124290.1"/>
</dbReference>
<dbReference type="Proteomes" id="UP000515153">
    <property type="component" value="Unplaced"/>
</dbReference>
<keyword evidence="3" id="KW-0143">Chaperone</keyword>
<keyword evidence="5" id="KW-1185">Reference proteome</keyword>
<dbReference type="Pfam" id="PF08583">
    <property type="entry name" value="Cmc1"/>
    <property type="match status" value="1"/>
</dbReference>
<comment type="function">
    <text evidence="3">Required for mitochondrial cytochrome c oxidase (COX) assembly and respiration.</text>
</comment>